<keyword evidence="5" id="KW-0190">Covalent protein-DNA linkage</keyword>
<evidence type="ECO:0000256" key="7">
    <source>
        <dbReference type="ARBA" id="ARBA00023239"/>
    </source>
</evidence>
<dbReference type="InterPro" id="IPR036590">
    <property type="entry name" value="SRAP-like"/>
</dbReference>
<dbReference type="EC" id="3.4.-.-" evidence="8"/>
<dbReference type="PANTHER" id="PTHR13604:SF0">
    <property type="entry name" value="ABASIC SITE PROCESSING PROTEIN HMCES"/>
    <property type="match status" value="1"/>
</dbReference>
<proteinExistence type="inferred from homology"/>
<protein>
    <recommendedName>
        <fullName evidence="8">Abasic site processing protein</fullName>
        <ecNumber evidence="8">3.4.-.-</ecNumber>
    </recommendedName>
</protein>
<keyword evidence="4 8" id="KW-0378">Hydrolase</keyword>
<evidence type="ECO:0000256" key="3">
    <source>
        <dbReference type="ARBA" id="ARBA00022763"/>
    </source>
</evidence>
<dbReference type="Gene3D" id="3.90.1680.10">
    <property type="entry name" value="SOS response associated peptidase-like"/>
    <property type="match status" value="1"/>
</dbReference>
<keyword evidence="2 8" id="KW-0645">Protease</keyword>
<evidence type="ECO:0000256" key="2">
    <source>
        <dbReference type="ARBA" id="ARBA00022670"/>
    </source>
</evidence>
<dbReference type="InterPro" id="IPR003738">
    <property type="entry name" value="SRAP"/>
</dbReference>
<dbReference type="GO" id="GO:0006508">
    <property type="term" value="P:proteolysis"/>
    <property type="evidence" value="ECO:0007669"/>
    <property type="project" value="UniProtKB-KW"/>
</dbReference>
<dbReference type="EMBL" id="FNFK01000022">
    <property type="protein sequence ID" value="SDK29947.1"/>
    <property type="molecule type" value="Genomic_DNA"/>
</dbReference>
<evidence type="ECO:0000256" key="1">
    <source>
        <dbReference type="ARBA" id="ARBA00008136"/>
    </source>
</evidence>
<dbReference type="PANTHER" id="PTHR13604">
    <property type="entry name" value="DC12-RELATED"/>
    <property type="match status" value="1"/>
</dbReference>
<evidence type="ECO:0000256" key="8">
    <source>
        <dbReference type="RuleBase" id="RU364100"/>
    </source>
</evidence>
<dbReference type="GO" id="GO:0016829">
    <property type="term" value="F:lyase activity"/>
    <property type="evidence" value="ECO:0007669"/>
    <property type="project" value="UniProtKB-KW"/>
</dbReference>
<dbReference type="RefSeq" id="WP_091266858.1">
    <property type="nucleotide sequence ID" value="NZ_FNFK01000022.1"/>
</dbReference>
<gene>
    <name evidence="9" type="ORF">SAMN04488098_10229</name>
</gene>
<keyword evidence="6" id="KW-0238">DNA-binding</keyword>
<name>A0A1G9ARM9_9LACT</name>
<accession>A0A1G9ARM9</accession>
<evidence type="ECO:0000256" key="6">
    <source>
        <dbReference type="ARBA" id="ARBA00023125"/>
    </source>
</evidence>
<dbReference type="Proteomes" id="UP000199433">
    <property type="component" value="Unassembled WGS sequence"/>
</dbReference>
<evidence type="ECO:0000256" key="4">
    <source>
        <dbReference type="ARBA" id="ARBA00022801"/>
    </source>
</evidence>
<keyword evidence="3" id="KW-0227">DNA damage</keyword>
<evidence type="ECO:0000313" key="9">
    <source>
        <dbReference type="EMBL" id="SDK29947.1"/>
    </source>
</evidence>
<reference evidence="10" key="1">
    <citation type="submission" date="2016-10" db="EMBL/GenBank/DDBJ databases">
        <authorList>
            <person name="Varghese N."/>
            <person name="Submissions S."/>
        </authorList>
    </citation>
    <scope>NUCLEOTIDE SEQUENCE [LARGE SCALE GENOMIC DNA]</scope>
    <source>
        <strain evidence="10">DSM 19181</strain>
    </source>
</reference>
<keyword evidence="10" id="KW-1185">Reference proteome</keyword>
<organism evidence="9 10">
    <name type="scientific">Alkalibacterium thalassium</name>
    <dbReference type="NCBI Taxonomy" id="426701"/>
    <lineage>
        <taxon>Bacteria</taxon>
        <taxon>Bacillati</taxon>
        <taxon>Bacillota</taxon>
        <taxon>Bacilli</taxon>
        <taxon>Lactobacillales</taxon>
        <taxon>Carnobacteriaceae</taxon>
        <taxon>Alkalibacterium</taxon>
    </lineage>
</organism>
<dbReference type="GO" id="GO:0008233">
    <property type="term" value="F:peptidase activity"/>
    <property type="evidence" value="ECO:0007669"/>
    <property type="project" value="UniProtKB-KW"/>
</dbReference>
<dbReference type="GO" id="GO:0003697">
    <property type="term" value="F:single-stranded DNA binding"/>
    <property type="evidence" value="ECO:0007669"/>
    <property type="project" value="InterPro"/>
</dbReference>
<comment type="similarity">
    <text evidence="1 8">Belongs to the SOS response-associated peptidase family.</text>
</comment>
<sequence>MCGRYGLTVSKEELIERYHLDQDAYTLGDYSFEEKEEIFPTTSNIILLANKKLYPIKWGFTPGFAKRPLINARSESILEKKTFKEPFISKRCLVPASYFFEWQSVEGQKKKDKKRIAVSNLSVFSMAGVCERYDDEDGNSILTYAILTTEANDQMRPIHDRMPVILEPEQEQLYLDLEADPEKVQDLLKPINKKLVIEDSQ</sequence>
<evidence type="ECO:0000313" key="10">
    <source>
        <dbReference type="Proteomes" id="UP000199433"/>
    </source>
</evidence>
<keyword evidence="7" id="KW-0456">Lyase</keyword>
<dbReference type="GO" id="GO:0106300">
    <property type="term" value="P:protein-DNA covalent cross-linking repair"/>
    <property type="evidence" value="ECO:0007669"/>
    <property type="project" value="InterPro"/>
</dbReference>
<dbReference type="Pfam" id="PF02586">
    <property type="entry name" value="SRAP"/>
    <property type="match status" value="1"/>
</dbReference>
<dbReference type="SUPFAM" id="SSF143081">
    <property type="entry name" value="BB1717-like"/>
    <property type="match status" value="1"/>
</dbReference>
<dbReference type="OrthoDB" id="9782620at2"/>
<dbReference type="AlphaFoldDB" id="A0A1G9ARM9"/>
<evidence type="ECO:0000256" key="5">
    <source>
        <dbReference type="ARBA" id="ARBA00023124"/>
    </source>
</evidence>